<protein>
    <submittedName>
        <fullName evidence="1">Uncharacterized protein</fullName>
    </submittedName>
</protein>
<dbReference type="InterPro" id="IPR052918">
    <property type="entry name" value="Motility_Chemotaxis_Reg"/>
</dbReference>
<dbReference type="InterPro" id="IPR011042">
    <property type="entry name" value="6-blade_b-propeller_TolB-like"/>
</dbReference>
<feature type="non-terminal residue" evidence="1">
    <location>
        <position position="1"/>
    </location>
</feature>
<proteinExistence type="predicted"/>
<dbReference type="Proteomes" id="UP000003688">
    <property type="component" value="Unassembled WGS sequence"/>
</dbReference>
<evidence type="ECO:0000313" key="1">
    <source>
        <dbReference type="EMBL" id="EEF60972.1"/>
    </source>
</evidence>
<dbReference type="SUPFAM" id="SSF101898">
    <property type="entry name" value="NHL repeat"/>
    <property type="match status" value="1"/>
</dbReference>
<dbReference type="InterPro" id="IPR010620">
    <property type="entry name" value="SBBP_repeat"/>
</dbReference>
<comment type="caution">
    <text evidence="1">The sequence shown here is derived from an EMBL/GenBank/DDBJ whole genome shotgun (WGS) entry which is preliminary data.</text>
</comment>
<gene>
    <name evidence="1" type="ORF">Cflav_PD4141</name>
</gene>
<organism evidence="1 2">
    <name type="scientific">Pedosphaera parvula (strain Ellin514)</name>
    <dbReference type="NCBI Taxonomy" id="320771"/>
    <lineage>
        <taxon>Bacteria</taxon>
        <taxon>Pseudomonadati</taxon>
        <taxon>Verrucomicrobiota</taxon>
        <taxon>Pedosphaerae</taxon>
        <taxon>Pedosphaerales</taxon>
        <taxon>Pedosphaeraceae</taxon>
        <taxon>Pedosphaera</taxon>
    </lineage>
</organism>
<dbReference type="Gene3D" id="2.120.10.30">
    <property type="entry name" value="TolB, C-terminal domain"/>
    <property type="match status" value="1"/>
</dbReference>
<dbReference type="PANTHER" id="PTHR35580">
    <property type="entry name" value="CELL SURFACE GLYCOPROTEIN (S-LAYER PROTEIN)-LIKE PROTEIN"/>
    <property type="match status" value="1"/>
</dbReference>
<keyword evidence="2" id="KW-1185">Reference proteome</keyword>
<evidence type="ECO:0000313" key="2">
    <source>
        <dbReference type="Proteomes" id="UP000003688"/>
    </source>
</evidence>
<dbReference type="EMBL" id="ABOX02000013">
    <property type="protein sequence ID" value="EEF60972.1"/>
    <property type="molecule type" value="Genomic_DNA"/>
</dbReference>
<dbReference type="AlphaFoldDB" id="B9XH51"/>
<name>B9XH51_PEDPL</name>
<sequence>FNNTCTLGAFTLINPNPAALKLTPFVAKYDSAGNVLRAQMLSTNSVYLAAMALDSFNNLYLTGRFYATANFSGISLVSTNSSNGTSFLAKYDPNGNIQWIQLVSGTTHAIAVDEAGNGFLTGGFSGRVATFGSLSVTNSSLLGTYVNMFVAKFDNAGNWLWASQGGGSGSLADCYGTSLAVDTDGNCYVCGDYNHSFATFGSVTLPALSVFSNGFLAKYNSAGAALWAIRLGGSGPDGLASANEFNSLALDCVGNVFISGQSSSTNVSLGSITLTNTNAYNLQTNAHNLSIFAAKFDSSGNALWAKQALGAYTGEFSGISVDAYDNVYLLGSFDGQGIFDALTLNSPNKPWFFISRINGPELSLCSANSQMLVAWPTNAVGLHLESTGDLNANAWSAMPNEPTVIGTQNTVTVSASGSSQFFRLSGP</sequence>
<dbReference type="STRING" id="320771.Cflav_PD4141"/>
<dbReference type="RefSeq" id="WP_007415147.1">
    <property type="nucleotide sequence ID" value="NZ_ABOX02000013.1"/>
</dbReference>
<dbReference type="PANTHER" id="PTHR35580:SF1">
    <property type="entry name" value="PHYTASE-LIKE DOMAIN-CONTAINING PROTEIN"/>
    <property type="match status" value="1"/>
</dbReference>
<reference evidence="1 2" key="1">
    <citation type="journal article" date="2011" name="J. Bacteriol.">
        <title>Genome sequence of 'Pedosphaera parvula' Ellin514, an aerobic Verrucomicrobial isolate from pasture soil.</title>
        <authorList>
            <person name="Kant R."/>
            <person name="van Passel M.W."/>
            <person name="Sangwan P."/>
            <person name="Palva A."/>
            <person name="Lucas S."/>
            <person name="Copeland A."/>
            <person name="Lapidus A."/>
            <person name="Glavina Del Rio T."/>
            <person name="Dalin E."/>
            <person name="Tice H."/>
            <person name="Bruce D."/>
            <person name="Goodwin L."/>
            <person name="Pitluck S."/>
            <person name="Chertkov O."/>
            <person name="Larimer F.W."/>
            <person name="Land M.L."/>
            <person name="Hauser L."/>
            <person name="Brettin T.S."/>
            <person name="Detter J.C."/>
            <person name="Han S."/>
            <person name="de Vos W.M."/>
            <person name="Janssen P.H."/>
            <person name="Smidt H."/>
        </authorList>
    </citation>
    <scope>NUCLEOTIDE SEQUENCE [LARGE SCALE GENOMIC DNA]</scope>
    <source>
        <strain evidence="1 2">Ellin514</strain>
    </source>
</reference>
<dbReference type="Pfam" id="PF06739">
    <property type="entry name" value="SBBP"/>
    <property type="match status" value="1"/>
</dbReference>
<accession>B9XH51</accession>